<dbReference type="Proteomes" id="UP001150238">
    <property type="component" value="Unassembled WGS sequence"/>
</dbReference>
<sequence length="490" mass="56246">MWISVLSRVWVWIVLSFISSVVAPHSAETSSTSLNLLHAFRAHYAQFEAVMDQIHAEPTDPFLLQLLGEDLHQFSQLAHERLESSHHGRPEVVFTEHTGRPGRPRTVINPDFLCFAHHHRTTTGLSHFLDVPRATVRRRLLECGIALPGTGPFNFPPRGINELQSIDPDDVLNEDAPPPSQLPDDIRAEAATIPSSSSSGHITNISNEQLDSLLGQLRIHFHRAGIRMLDGMLRRLNIIVPNERIRQSLIRIDPIHRVFDRIRIRRRGYSVPGPNSLWHHDGHHRESVHNVRIERLWVDISHYCSQAWHDMFTLLEMRHGLQVSNPNHIWLLQHLFLPMINEQLTFWAESWNHHRVSQRTGPARSPEDMFVFDSLVNGVRGDDLHQFAMTDEELEVFGVDWEGLQDETLLRILRSHYSDEGSGSWLGRRGPPPDLNEVAVNPPSVLLSHGQVNFLDQQLQHHIRLPHEQEVIQLWIDALALATTMYPNEF</sequence>
<evidence type="ECO:0000259" key="3">
    <source>
        <dbReference type="Pfam" id="PF24764"/>
    </source>
</evidence>
<dbReference type="AlphaFoldDB" id="A0A9W9DYF2"/>
<evidence type="ECO:0000256" key="1">
    <source>
        <dbReference type="SAM" id="MobiDB-lite"/>
    </source>
</evidence>
<evidence type="ECO:0000256" key="2">
    <source>
        <dbReference type="SAM" id="SignalP"/>
    </source>
</evidence>
<feature type="chain" id="PRO_5040932171" description="Integrase core domain-containing protein" evidence="2">
    <location>
        <begin position="24"/>
        <end position="490"/>
    </location>
</feature>
<dbReference type="EMBL" id="JANVFS010000005">
    <property type="protein sequence ID" value="KAJ4491887.1"/>
    <property type="molecule type" value="Genomic_DNA"/>
</dbReference>
<feature type="signal peptide" evidence="2">
    <location>
        <begin position="1"/>
        <end position="23"/>
    </location>
</feature>
<dbReference type="PANTHER" id="PTHR46791">
    <property type="entry name" value="EXPRESSED PROTEIN"/>
    <property type="match status" value="1"/>
</dbReference>
<dbReference type="PANTHER" id="PTHR46791:SF5">
    <property type="entry name" value="CLR5 DOMAIN-CONTAINING PROTEIN-RELATED"/>
    <property type="match status" value="1"/>
</dbReference>
<dbReference type="Pfam" id="PF24764">
    <property type="entry name" value="rva_4"/>
    <property type="match status" value="1"/>
</dbReference>
<gene>
    <name evidence="4" type="ORF">C8J55DRAFT_419351</name>
</gene>
<reference evidence="4" key="1">
    <citation type="submission" date="2022-08" db="EMBL/GenBank/DDBJ databases">
        <authorList>
            <consortium name="DOE Joint Genome Institute"/>
            <person name="Min B."/>
            <person name="Riley R."/>
            <person name="Sierra-Patev S."/>
            <person name="Naranjo-Ortiz M."/>
            <person name="Looney B."/>
            <person name="Konkel Z."/>
            <person name="Slot J.C."/>
            <person name="Sakamoto Y."/>
            <person name="Steenwyk J.L."/>
            <person name="Rokas A."/>
            <person name="Carro J."/>
            <person name="Camarero S."/>
            <person name="Ferreira P."/>
            <person name="Molpeceres G."/>
            <person name="Ruiz-Duenas F.J."/>
            <person name="Serrano A."/>
            <person name="Henrissat B."/>
            <person name="Drula E."/>
            <person name="Hughes K.W."/>
            <person name="Mata J.L."/>
            <person name="Ishikawa N.K."/>
            <person name="Vargas-Isla R."/>
            <person name="Ushijima S."/>
            <person name="Smith C.A."/>
            <person name="Ahrendt S."/>
            <person name="Andreopoulos W."/>
            <person name="He G."/>
            <person name="Labutti K."/>
            <person name="Lipzen A."/>
            <person name="Ng V."/>
            <person name="Sandor L."/>
            <person name="Barry K."/>
            <person name="Martinez A.T."/>
            <person name="Xiao Y."/>
            <person name="Gibbons J.G."/>
            <person name="Terashima K."/>
            <person name="Hibbett D.S."/>
            <person name="Grigoriev I.V."/>
        </authorList>
    </citation>
    <scope>NUCLEOTIDE SEQUENCE</scope>
    <source>
        <strain evidence="4">Sp2 HRB7682 ss15</strain>
    </source>
</reference>
<protein>
    <recommendedName>
        <fullName evidence="3">Integrase core domain-containing protein</fullName>
    </recommendedName>
</protein>
<evidence type="ECO:0000313" key="4">
    <source>
        <dbReference type="EMBL" id="KAJ4491887.1"/>
    </source>
</evidence>
<organism evidence="4 5">
    <name type="scientific">Lentinula lateritia</name>
    <dbReference type="NCBI Taxonomy" id="40482"/>
    <lineage>
        <taxon>Eukaryota</taxon>
        <taxon>Fungi</taxon>
        <taxon>Dikarya</taxon>
        <taxon>Basidiomycota</taxon>
        <taxon>Agaricomycotina</taxon>
        <taxon>Agaricomycetes</taxon>
        <taxon>Agaricomycetidae</taxon>
        <taxon>Agaricales</taxon>
        <taxon>Marasmiineae</taxon>
        <taxon>Omphalotaceae</taxon>
        <taxon>Lentinula</taxon>
    </lineage>
</organism>
<keyword evidence="2" id="KW-0732">Signal</keyword>
<feature type="domain" description="Integrase core" evidence="3">
    <location>
        <begin position="286"/>
        <end position="376"/>
    </location>
</feature>
<name>A0A9W9DYF2_9AGAR</name>
<proteinExistence type="predicted"/>
<dbReference type="InterPro" id="IPR058913">
    <property type="entry name" value="Integrase_dom_put"/>
</dbReference>
<feature type="region of interest" description="Disordered" evidence="1">
    <location>
        <begin position="158"/>
        <end position="182"/>
    </location>
</feature>
<accession>A0A9W9DYF2</accession>
<reference evidence="4" key="2">
    <citation type="journal article" date="2023" name="Proc. Natl. Acad. Sci. U.S.A.">
        <title>A global phylogenomic analysis of the shiitake genus Lentinula.</title>
        <authorList>
            <person name="Sierra-Patev S."/>
            <person name="Min B."/>
            <person name="Naranjo-Ortiz M."/>
            <person name="Looney B."/>
            <person name="Konkel Z."/>
            <person name="Slot J.C."/>
            <person name="Sakamoto Y."/>
            <person name="Steenwyk J.L."/>
            <person name="Rokas A."/>
            <person name="Carro J."/>
            <person name="Camarero S."/>
            <person name="Ferreira P."/>
            <person name="Molpeceres G."/>
            <person name="Ruiz-Duenas F.J."/>
            <person name="Serrano A."/>
            <person name="Henrissat B."/>
            <person name="Drula E."/>
            <person name="Hughes K.W."/>
            <person name="Mata J.L."/>
            <person name="Ishikawa N.K."/>
            <person name="Vargas-Isla R."/>
            <person name="Ushijima S."/>
            <person name="Smith C.A."/>
            <person name="Donoghue J."/>
            <person name="Ahrendt S."/>
            <person name="Andreopoulos W."/>
            <person name="He G."/>
            <person name="LaButti K."/>
            <person name="Lipzen A."/>
            <person name="Ng V."/>
            <person name="Riley R."/>
            <person name="Sandor L."/>
            <person name="Barry K."/>
            <person name="Martinez A.T."/>
            <person name="Xiao Y."/>
            <person name="Gibbons J.G."/>
            <person name="Terashima K."/>
            <person name="Grigoriev I.V."/>
            <person name="Hibbett D."/>
        </authorList>
    </citation>
    <scope>NUCLEOTIDE SEQUENCE</scope>
    <source>
        <strain evidence="4">Sp2 HRB7682 ss15</strain>
    </source>
</reference>
<evidence type="ECO:0000313" key="5">
    <source>
        <dbReference type="Proteomes" id="UP001150238"/>
    </source>
</evidence>
<comment type="caution">
    <text evidence="4">The sequence shown here is derived from an EMBL/GenBank/DDBJ whole genome shotgun (WGS) entry which is preliminary data.</text>
</comment>